<evidence type="ECO:0008006" key="5">
    <source>
        <dbReference type="Google" id="ProtNLM"/>
    </source>
</evidence>
<sequence>MKKSAKISLLFITPTALTLISCSDNTPTDMSFKNKEECSIYYSNNECDKIVSQSRPMFESLAECEKQAGVGKCESTYWQGQQFWMPSRQAYRNYTHLPNSNSVMGFNNNTSRWYVPSDATADMKPRRAIATSYFMGTGNNTSTRSSTSGTGSSTTSSSIRNIAGGSSKSSSSS</sequence>
<feature type="chain" id="PRO_5014893032" description="DUF1190 domain-containing protein" evidence="2">
    <location>
        <begin position="19"/>
        <end position="173"/>
    </location>
</feature>
<feature type="region of interest" description="Disordered" evidence="1">
    <location>
        <begin position="134"/>
        <end position="173"/>
    </location>
</feature>
<accession>A0A2N9YE56</accession>
<dbReference type="PROSITE" id="PS51257">
    <property type="entry name" value="PROKAR_LIPOPROTEIN"/>
    <property type="match status" value="1"/>
</dbReference>
<dbReference type="AlphaFoldDB" id="A0A2N9YE56"/>
<dbReference type="EMBL" id="CP018889">
    <property type="protein sequence ID" value="AUI68760.1"/>
    <property type="molecule type" value="Genomic_DNA"/>
</dbReference>
<dbReference type="RefSeq" id="WP_062154400.1">
    <property type="nucleotide sequence ID" value="NZ_CP012373.2"/>
</dbReference>
<dbReference type="Proteomes" id="UP000234271">
    <property type="component" value="Chromosome"/>
</dbReference>
<organism evidence="3 4">
    <name type="scientific">Beggiatoa leptomitoformis</name>
    <dbReference type="NCBI Taxonomy" id="288004"/>
    <lineage>
        <taxon>Bacteria</taxon>
        <taxon>Pseudomonadati</taxon>
        <taxon>Pseudomonadota</taxon>
        <taxon>Gammaproteobacteria</taxon>
        <taxon>Thiotrichales</taxon>
        <taxon>Thiotrichaceae</taxon>
        <taxon>Beggiatoa</taxon>
    </lineage>
</organism>
<proteinExistence type="predicted"/>
<evidence type="ECO:0000256" key="1">
    <source>
        <dbReference type="SAM" id="MobiDB-lite"/>
    </source>
</evidence>
<dbReference type="KEGG" id="blep:AL038_15660"/>
<reference evidence="4" key="1">
    <citation type="submission" date="2016-12" db="EMBL/GenBank/DDBJ databases">
        <title>Complete Genome Sequence of Beggiatoa leptomitiformis D-401.</title>
        <authorList>
            <person name="Fomenkov A."/>
            <person name="Vincze T."/>
            <person name="Grabovich M."/>
            <person name="Anton B.P."/>
            <person name="Dubinina G."/>
            <person name="Orlova M."/>
            <person name="Belousova E."/>
            <person name="Roberts R.J."/>
        </authorList>
    </citation>
    <scope>NUCLEOTIDE SEQUENCE [LARGE SCALE GENOMIC DNA]</scope>
    <source>
        <strain evidence="4">D-401</strain>
    </source>
</reference>
<name>A0A2N9YE56_9GAMM</name>
<dbReference type="OrthoDB" id="7361974at2"/>
<keyword evidence="2" id="KW-0732">Signal</keyword>
<feature type="compositionally biased region" description="Low complexity" evidence="1">
    <location>
        <begin position="136"/>
        <end position="158"/>
    </location>
</feature>
<evidence type="ECO:0000313" key="3">
    <source>
        <dbReference type="EMBL" id="AUI68760.1"/>
    </source>
</evidence>
<feature type="signal peptide" evidence="2">
    <location>
        <begin position="1"/>
        <end position="18"/>
    </location>
</feature>
<evidence type="ECO:0000313" key="4">
    <source>
        <dbReference type="Proteomes" id="UP000234271"/>
    </source>
</evidence>
<gene>
    <name evidence="3" type="ORF">BLE401_08595</name>
</gene>
<evidence type="ECO:0000256" key="2">
    <source>
        <dbReference type="SAM" id="SignalP"/>
    </source>
</evidence>
<keyword evidence="4" id="KW-1185">Reference proteome</keyword>
<protein>
    <recommendedName>
        <fullName evidence="5">DUF1190 domain-containing protein</fullName>
    </recommendedName>
</protein>